<dbReference type="GO" id="GO:0000287">
    <property type="term" value="F:magnesium ion binding"/>
    <property type="evidence" value="ECO:0007669"/>
    <property type="project" value="UniProtKB-UniRule"/>
</dbReference>
<comment type="subunit">
    <text evidence="7">Monomer.</text>
</comment>
<dbReference type="SUPFAM" id="SSF52540">
    <property type="entry name" value="P-loop containing nucleoside triphosphate hydrolases"/>
    <property type="match status" value="1"/>
</dbReference>
<keyword evidence="7" id="KW-0479">Metal-binding</keyword>
<keyword evidence="2 7" id="KW-0808">Transferase</keyword>
<dbReference type="CDD" id="cd00464">
    <property type="entry name" value="SK"/>
    <property type="match status" value="1"/>
</dbReference>
<feature type="binding site" evidence="7">
    <location>
        <position position="37"/>
    </location>
    <ligand>
        <name>substrate</name>
    </ligand>
</feature>
<name>A0A6N3A1F0_9CLOT</name>
<comment type="cofactor">
    <cofactor evidence="7">
        <name>Mg(2+)</name>
        <dbReference type="ChEBI" id="CHEBI:18420"/>
    </cofactor>
    <text evidence="7">Binds 1 Mg(2+) ion per subunit.</text>
</comment>
<proteinExistence type="inferred from homology"/>
<evidence type="ECO:0000256" key="4">
    <source>
        <dbReference type="ARBA" id="ARBA00022777"/>
    </source>
</evidence>
<keyword evidence="7" id="KW-0460">Magnesium</keyword>
<dbReference type="Pfam" id="PF01202">
    <property type="entry name" value="SKI"/>
    <property type="match status" value="1"/>
</dbReference>
<dbReference type="GO" id="GO:0005829">
    <property type="term" value="C:cytosol"/>
    <property type="evidence" value="ECO:0007669"/>
    <property type="project" value="TreeGrafter"/>
</dbReference>
<dbReference type="GO" id="GO:0008652">
    <property type="term" value="P:amino acid biosynthetic process"/>
    <property type="evidence" value="ECO:0007669"/>
    <property type="project" value="UniProtKB-KW"/>
</dbReference>
<dbReference type="EC" id="2.7.1.71" evidence="7"/>
<dbReference type="HAMAP" id="MF_00109">
    <property type="entry name" value="Shikimate_kinase"/>
    <property type="match status" value="1"/>
</dbReference>
<comment type="similarity">
    <text evidence="7">Belongs to the shikimate kinase family.</text>
</comment>
<evidence type="ECO:0000256" key="1">
    <source>
        <dbReference type="ARBA" id="ARBA00022605"/>
    </source>
</evidence>
<feature type="binding site" evidence="7">
    <location>
        <position position="136"/>
    </location>
    <ligand>
        <name>substrate</name>
    </ligand>
</feature>
<dbReference type="InterPro" id="IPR000623">
    <property type="entry name" value="Shikimate_kinase/TSH1"/>
</dbReference>
<dbReference type="GO" id="GO:0004765">
    <property type="term" value="F:shikimate kinase activity"/>
    <property type="evidence" value="ECO:0007669"/>
    <property type="project" value="UniProtKB-UniRule"/>
</dbReference>
<organism evidence="8">
    <name type="scientific">Clostridium paraputrificum</name>
    <dbReference type="NCBI Taxonomy" id="29363"/>
    <lineage>
        <taxon>Bacteria</taxon>
        <taxon>Bacillati</taxon>
        <taxon>Bacillota</taxon>
        <taxon>Clostridia</taxon>
        <taxon>Eubacteriales</taxon>
        <taxon>Clostridiaceae</taxon>
        <taxon>Clostridium</taxon>
    </lineage>
</organism>
<dbReference type="InterPro" id="IPR031322">
    <property type="entry name" value="Shikimate/glucono_kinase"/>
</dbReference>
<keyword evidence="5 7" id="KW-0067">ATP-binding</keyword>
<dbReference type="PANTHER" id="PTHR21087:SF16">
    <property type="entry name" value="SHIKIMATE KINASE 1, CHLOROPLASTIC"/>
    <property type="match status" value="1"/>
</dbReference>
<dbReference type="InterPro" id="IPR027417">
    <property type="entry name" value="P-loop_NTPase"/>
</dbReference>
<dbReference type="PANTHER" id="PTHR21087">
    <property type="entry name" value="SHIKIMATE KINASE"/>
    <property type="match status" value="1"/>
</dbReference>
<feature type="binding site" evidence="7">
    <location>
        <position position="19"/>
    </location>
    <ligand>
        <name>Mg(2+)</name>
        <dbReference type="ChEBI" id="CHEBI:18420"/>
    </ligand>
</feature>
<dbReference type="AlphaFoldDB" id="A0A6N3A1F0"/>
<dbReference type="GO" id="GO:0005524">
    <property type="term" value="F:ATP binding"/>
    <property type="evidence" value="ECO:0007669"/>
    <property type="project" value="UniProtKB-UniRule"/>
</dbReference>
<dbReference type="UniPathway" id="UPA00053">
    <property type="reaction ID" value="UER00088"/>
</dbReference>
<feature type="binding site" evidence="7">
    <location>
        <position position="60"/>
    </location>
    <ligand>
        <name>substrate</name>
    </ligand>
</feature>
<evidence type="ECO:0000313" key="8">
    <source>
        <dbReference type="EMBL" id="VYT85804.1"/>
    </source>
</evidence>
<protein>
    <recommendedName>
        <fullName evidence="7">Shikimate kinase</fullName>
        <shortName evidence="7">SK</shortName>
        <ecNumber evidence="7">2.7.1.71</ecNumber>
    </recommendedName>
</protein>
<evidence type="ECO:0000256" key="3">
    <source>
        <dbReference type="ARBA" id="ARBA00022741"/>
    </source>
</evidence>
<feature type="binding site" evidence="7">
    <location>
        <position position="82"/>
    </location>
    <ligand>
        <name>substrate</name>
    </ligand>
</feature>
<dbReference type="GO" id="GO:0009073">
    <property type="term" value="P:aromatic amino acid family biosynthetic process"/>
    <property type="evidence" value="ECO:0007669"/>
    <property type="project" value="UniProtKB-KW"/>
</dbReference>
<comment type="catalytic activity">
    <reaction evidence="7">
        <text>shikimate + ATP = 3-phosphoshikimate + ADP + H(+)</text>
        <dbReference type="Rhea" id="RHEA:13121"/>
        <dbReference type="ChEBI" id="CHEBI:15378"/>
        <dbReference type="ChEBI" id="CHEBI:30616"/>
        <dbReference type="ChEBI" id="CHEBI:36208"/>
        <dbReference type="ChEBI" id="CHEBI:145989"/>
        <dbReference type="ChEBI" id="CHEBI:456216"/>
        <dbReference type="EC" id="2.7.1.71"/>
    </reaction>
</comment>
<dbReference type="GO" id="GO:0009423">
    <property type="term" value="P:chorismate biosynthetic process"/>
    <property type="evidence" value="ECO:0007669"/>
    <property type="project" value="UniProtKB-UniRule"/>
</dbReference>
<keyword evidence="3 7" id="KW-0547">Nucleotide-binding</keyword>
<comment type="pathway">
    <text evidence="7">Metabolic intermediate biosynthesis; chorismate biosynthesis; chorismate from D-erythrose 4-phosphate and phosphoenolpyruvate: step 5/7.</text>
</comment>
<comment type="caution">
    <text evidence="7">Lacks conserved residue(s) required for the propagation of feature annotation.</text>
</comment>
<comment type="subcellular location">
    <subcellularLocation>
        <location evidence="7">Cytoplasm</location>
    </subcellularLocation>
</comment>
<keyword evidence="1 7" id="KW-0028">Amino-acid biosynthesis</keyword>
<dbReference type="PRINTS" id="PR01100">
    <property type="entry name" value="SHIKIMTKNASE"/>
</dbReference>
<sequence length="171" mass="19653">MSMLKDKVFLIGMPGCGKTTIGKVLAKELNYTFYDMDKYIVDISGKEVYELFNEGEEVFRKWETEACKELSKKRKSIISTGGGVIKTPINRKMLRSNSLVVFIDRPVENIIGDVDINSRPLLKNGVGEVYKLYEERYELYKETSHIKVLNDGFIRDTIDNIKKSLNGRIKE</sequence>
<feature type="binding site" evidence="7">
    <location>
        <position position="119"/>
    </location>
    <ligand>
        <name>ATP</name>
        <dbReference type="ChEBI" id="CHEBI:30616"/>
    </ligand>
</feature>
<feature type="binding site" evidence="7">
    <location>
        <begin position="15"/>
        <end position="20"/>
    </location>
    <ligand>
        <name>ATP</name>
        <dbReference type="ChEBI" id="CHEBI:30616"/>
    </ligand>
</feature>
<comment type="function">
    <text evidence="7">Catalyzes the specific phosphorylation of the 3-hydroxyl group of shikimic acid using ATP as a cosubstrate.</text>
</comment>
<evidence type="ECO:0000256" key="7">
    <source>
        <dbReference type="HAMAP-Rule" id="MF_00109"/>
    </source>
</evidence>
<evidence type="ECO:0000256" key="6">
    <source>
        <dbReference type="ARBA" id="ARBA00023141"/>
    </source>
</evidence>
<reference evidence="8" key="1">
    <citation type="submission" date="2019-11" db="EMBL/GenBank/DDBJ databases">
        <authorList>
            <person name="Feng L."/>
        </authorList>
    </citation>
    <scope>NUCLEOTIDE SEQUENCE</scope>
    <source>
        <strain evidence="8">CParaputrificumLFYP93</strain>
    </source>
</reference>
<accession>A0A6N3A1F0</accession>
<dbReference type="EMBL" id="CACRTV010000029">
    <property type="protein sequence ID" value="VYT85804.1"/>
    <property type="molecule type" value="Genomic_DNA"/>
</dbReference>
<evidence type="ECO:0000256" key="5">
    <source>
        <dbReference type="ARBA" id="ARBA00022840"/>
    </source>
</evidence>
<gene>
    <name evidence="7 8" type="primary">aroK</name>
    <name evidence="8" type="ORF">CPLFYP93_00778</name>
</gene>
<keyword evidence="7" id="KW-0963">Cytoplasm</keyword>
<evidence type="ECO:0000256" key="2">
    <source>
        <dbReference type="ARBA" id="ARBA00022679"/>
    </source>
</evidence>
<dbReference type="RefSeq" id="WP_156559438.1">
    <property type="nucleotide sequence ID" value="NZ_CACRTV010000029.1"/>
</dbReference>
<keyword evidence="4 7" id="KW-0418">Kinase</keyword>
<dbReference type="Gene3D" id="3.40.50.300">
    <property type="entry name" value="P-loop containing nucleotide triphosphate hydrolases"/>
    <property type="match status" value="1"/>
</dbReference>
<keyword evidence="6 7" id="KW-0057">Aromatic amino acid biosynthesis</keyword>